<dbReference type="PROSITE" id="PS50078">
    <property type="entry name" value="POLO_BOX"/>
    <property type="match status" value="2"/>
</dbReference>
<dbReference type="GO" id="GO:1990023">
    <property type="term" value="C:mitotic spindle midzone"/>
    <property type="evidence" value="ECO:0007669"/>
    <property type="project" value="EnsemblMetazoa"/>
</dbReference>
<evidence type="ECO:0000259" key="13">
    <source>
        <dbReference type="PROSITE" id="PS50078"/>
    </source>
</evidence>
<dbReference type="STRING" id="7217.B3M4S1"/>
<dbReference type="CDD" id="cd14099">
    <property type="entry name" value="STKc_PLK"/>
    <property type="match status" value="1"/>
</dbReference>
<dbReference type="GO" id="GO:0007098">
    <property type="term" value="P:centrosome cycle"/>
    <property type="evidence" value="ECO:0007669"/>
    <property type="project" value="EnsemblMetazoa"/>
</dbReference>
<dbReference type="GO" id="GO:0035044">
    <property type="term" value="P:sperm aster formation"/>
    <property type="evidence" value="ECO:0007669"/>
    <property type="project" value="EnsemblMetazoa"/>
</dbReference>
<dbReference type="InterPro" id="IPR000959">
    <property type="entry name" value="POLO_box_dom"/>
</dbReference>
<proteinExistence type="predicted"/>
<dbReference type="GO" id="GO:0035046">
    <property type="term" value="P:pronuclear migration"/>
    <property type="evidence" value="ECO:0007669"/>
    <property type="project" value="EnsemblMetazoa"/>
</dbReference>
<dbReference type="InterPro" id="IPR008271">
    <property type="entry name" value="Ser/Thr_kinase_AS"/>
</dbReference>
<dbReference type="InterPro" id="IPR036947">
    <property type="entry name" value="POLO_box_dom_sf"/>
</dbReference>
<evidence type="ECO:0000259" key="12">
    <source>
        <dbReference type="PROSITE" id="PS50011"/>
    </source>
</evidence>
<dbReference type="CDD" id="cd13117">
    <property type="entry name" value="POLO_box_2"/>
    <property type="match status" value="1"/>
</dbReference>
<dbReference type="EC" id="2.7.11.21" evidence="2"/>
<evidence type="ECO:0000256" key="1">
    <source>
        <dbReference type="ARBA" id="ARBA00004496"/>
    </source>
</evidence>
<evidence type="ECO:0000256" key="7">
    <source>
        <dbReference type="ARBA" id="ARBA00022741"/>
    </source>
</evidence>
<dbReference type="GO" id="GO:0000915">
    <property type="term" value="P:actomyosin contractile ring assembly"/>
    <property type="evidence" value="ECO:0007669"/>
    <property type="project" value="EnsemblMetazoa"/>
</dbReference>
<dbReference type="OMA" id="IQIHKSM"/>
<dbReference type="SUPFAM" id="SSF82615">
    <property type="entry name" value="Polo-box domain"/>
    <property type="match status" value="2"/>
</dbReference>
<dbReference type="PANTHER" id="PTHR24345:SF93">
    <property type="entry name" value="SERINE_THREONINE-PROTEIN KINASE PLK1"/>
    <property type="match status" value="1"/>
</dbReference>
<dbReference type="GO" id="GO:0005828">
    <property type="term" value="C:kinetochore microtubule"/>
    <property type="evidence" value="ECO:0007669"/>
    <property type="project" value="EnsemblMetazoa"/>
</dbReference>
<dbReference type="eggNOG" id="KOG0575">
    <property type="taxonomic scope" value="Eukaryota"/>
</dbReference>
<sequence>MAAKPDDKSSDIPDRLHDANQRKTYKRMRFFGKGGFAKCYEIIDVDTDDVFAGKIVSKKLMIKHNQKEKTAQEITIHRSLNHPNIVKFHSYFEDPQNIYIVLELCKKRSMMELHKRRKSITEFECRYYIYQIIQGVKYLHDNRIIHRDLKLGNLFLNDLLHVKIGDFGLATRIEYEGERKKTLCGTPNYIAPEILTKKGHSFEVDIWSIGCVMYTLLVGQPPFETKTLKDTYSKIKKCEYRVPSYLRKPAADMVIAMLQPNPESRPAIGQLLNFEFLKGSKVPMFLPSSCLTMAPRLGNNEIIEDSIHRKPLSEMNGIRDDTRLESTFLKANLHDAITASAQVCRHSEDYRSDIESLYQQLTNLINGKPRILQGNLGDENTDPAAQPLFWISKWVDYSDKYGFGYQLCDEGIGVMFNDTTKLILLPNQMNVHFIDKDGKESYMTTTDYCKTLDKKMKLLSYFKRYMIEHLVKAGANNVNIESDQISRMPHLHSWFRTTCAVVMHLTNGSVQLNFSDHMKLILCPRMSAITYMDHEKNFRTYRFSTIVENGVSKDLYQKIRYAQEKLRKMLEKMFI</sequence>
<dbReference type="Gene3D" id="3.30.1120.30">
    <property type="entry name" value="POLO box domain"/>
    <property type="match status" value="2"/>
</dbReference>
<dbReference type="FunFam" id="3.30.1120.30:FF:000001">
    <property type="entry name" value="Serine/threonine-protein kinase PLK"/>
    <property type="match status" value="1"/>
</dbReference>
<keyword evidence="5" id="KW-0808">Transferase</keyword>
<dbReference type="InterPro" id="IPR011009">
    <property type="entry name" value="Kinase-like_dom_sf"/>
</dbReference>
<dbReference type="CTD" id="40232"/>
<dbReference type="GO" id="GO:0007058">
    <property type="term" value="P:spindle assembly involved in female meiosis II"/>
    <property type="evidence" value="ECO:0007669"/>
    <property type="project" value="EnsemblMetazoa"/>
</dbReference>
<evidence type="ECO:0000256" key="3">
    <source>
        <dbReference type="ARBA" id="ARBA00022490"/>
    </source>
</evidence>
<dbReference type="InterPro" id="IPR000719">
    <property type="entry name" value="Prot_kinase_dom"/>
</dbReference>
<evidence type="ECO:0000256" key="10">
    <source>
        <dbReference type="ARBA" id="ARBA00047802"/>
    </source>
</evidence>
<dbReference type="GO" id="GO:0007406">
    <property type="term" value="P:negative regulation of neuroblast proliferation"/>
    <property type="evidence" value="ECO:0007669"/>
    <property type="project" value="EnsemblMetazoa"/>
</dbReference>
<dbReference type="InterPro" id="IPR033701">
    <property type="entry name" value="POLO_box_1"/>
</dbReference>
<feature type="domain" description="POLO box" evidence="13">
    <location>
        <begin position="390"/>
        <end position="468"/>
    </location>
</feature>
<dbReference type="GO" id="GO:0005829">
    <property type="term" value="C:cytosol"/>
    <property type="evidence" value="ECO:0007669"/>
    <property type="project" value="EnsemblMetazoa"/>
</dbReference>
<comment type="catalytic activity">
    <reaction evidence="11">
        <text>L-seryl-[protein] + ATP = O-phospho-L-seryl-[protein] + ADP + H(+)</text>
        <dbReference type="Rhea" id="RHEA:17989"/>
        <dbReference type="Rhea" id="RHEA-COMP:9863"/>
        <dbReference type="Rhea" id="RHEA-COMP:11604"/>
        <dbReference type="ChEBI" id="CHEBI:15378"/>
        <dbReference type="ChEBI" id="CHEBI:29999"/>
        <dbReference type="ChEBI" id="CHEBI:30616"/>
        <dbReference type="ChEBI" id="CHEBI:83421"/>
        <dbReference type="ChEBI" id="CHEBI:456216"/>
        <dbReference type="EC" id="2.7.11.21"/>
    </reaction>
</comment>
<dbReference type="GO" id="GO:0008104">
    <property type="term" value="P:intracellular protein localization"/>
    <property type="evidence" value="ECO:0007669"/>
    <property type="project" value="EnsemblMetazoa"/>
</dbReference>
<dbReference type="HOGENOM" id="CLU_000288_46_1_1"/>
<dbReference type="InterPro" id="IPR033695">
    <property type="entry name" value="POLO_box_2"/>
</dbReference>
<evidence type="ECO:0000256" key="8">
    <source>
        <dbReference type="ARBA" id="ARBA00022777"/>
    </source>
</evidence>
<dbReference type="GeneID" id="6492926"/>
<evidence type="ECO:0000313" key="15">
    <source>
        <dbReference type="Proteomes" id="UP000007801"/>
    </source>
</evidence>
<dbReference type="Pfam" id="PF00069">
    <property type="entry name" value="Pkinase"/>
    <property type="match status" value="1"/>
</dbReference>
<keyword evidence="6" id="KW-0677">Repeat</keyword>
<evidence type="ECO:0000313" key="14">
    <source>
        <dbReference type="EMBL" id="EDV39470.1"/>
    </source>
</evidence>
<dbReference type="Proteomes" id="UP000007801">
    <property type="component" value="Unassembled WGS sequence"/>
</dbReference>
<dbReference type="GO" id="GO:0007112">
    <property type="term" value="P:male meiosis cytokinesis"/>
    <property type="evidence" value="ECO:0007669"/>
    <property type="project" value="EnsemblMetazoa"/>
</dbReference>
<accession>B3M4S1</accession>
<dbReference type="Pfam" id="PF00659">
    <property type="entry name" value="POLO_box"/>
    <property type="match status" value="2"/>
</dbReference>
<dbReference type="InParanoid" id="B3M4S1"/>
<dbReference type="GO" id="GO:0048600">
    <property type="term" value="P:oocyte fate commitment"/>
    <property type="evidence" value="ECO:0007669"/>
    <property type="project" value="EnsemblMetazoa"/>
</dbReference>
<keyword evidence="9" id="KW-0067">ATP-binding</keyword>
<dbReference type="Gene3D" id="1.10.510.10">
    <property type="entry name" value="Transferase(Phosphotransferase) domain 1"/>
    <property type="match status" value="1"/>
</dbReference>
<dbReference type="GO" id="GO:0005635">
    <property type="term" value="C:nuclear envelope"/>
    <property type="evidence" value="ECO:0007669"/>
    <property type="project" value="EnsemblMetazoa"/>
</dbReference>
<evidence type="ECO:0000256" key="2">
    <source>
        <dbReference type="ARBA" id="ARBA00012424"/>
    </source>
</evidence>
<dbReference type="SMR" id="B3M4S1"/>
<feature type="domain" description="POLO box" evidence="13">
    <location>
        <begin position="490"/>
        <end position="571"/>
    </location>
</feature>
<dbReference type="GO" id="GO:0005524">
    <property type="term" value="F:ATP binding"/>
    <property type="evidence" value="ECO:0007669"/>
    <property type="project" value="UniProtKB-KW"/>
</dbReference>
<dbReference type="Gene3D" id="3.30.200.20">
    <property type="entry name" value="Phosphorylase Kinase, domain 1"/>
    <property type="match status" value="1"/>
</dbReference>
<dbReference type="GO" id="GO:0005813">
    <property type="term" value="C:centrosome"/>
    <property type="evidence" value="ECO:0007669"/>
    <property type="project" value="EnsemblMetazoa"/>
</dbReference>
<dbReference type="SMART" id="SM00220">
    <property type="entry name" value="S_TKc"/>
    <property type="match status" value="1"/>
</dbReference>
<dbReference type="GO" id="GO:0007052">
    <property type="term" value="P:mitotic spindle organization"/>
    <property type="evidence" value="ECO:0007669"/>
    <property type="project" value="TreeGrafter"/>
</dbReference>
<evidence type="ECO:0000256" key="6">
    <source>
        <dbReference type="ARBA" id="ARBA00022737"/>
    </source>
</evidence>
<comment type="subcellular location">
    <subcellularLocation>
        <location evidence="1">Cytoplasm</location>
    </subcellularLocation>
</comment>
<dbReference type="GO" id="GO:0000922">
    <property type="term" value="C:spindle pole"/>
    <property type="evidence" value="ECO:0007669"/>
    <property type="project" value="EnsemblMetazoa"/>
</dbReference>
<dbReference type="GO" id="GO:0007344">
    <property type="term" value="P:pronuclear fusion"/>
    <property type="evidence" value="ECO:0007669"/>
    <property type="project" value="EnsemblMetazoa"/>
</dbReference>
<keyword evidence="8" id="KW-0418">Kinase</keyword>
<dbReference type="OrthoDB" id="408964at2759"/>
<dbReference type="EMBL" id="CH902618">
    <property type="protein sequence ID" value="EDV39470.1"/>
    <property type="molecule type" value="Genomic_DNA"/>
</dbReference>
<dbReference type="FunFam" id="1.10.510.10:FF:000311">
    <property type="entry name" value="Serine/threonine-protein kinase PLK"/>
    <property type="match status" value="1"/>
</dbReference>
<keyword evidence="15" id="KW-1185">Reference proteome</keyword>
<feature type="domain" description="Protein kinase" evidence="12">
    <location>
        <begin position="25"/>
        <end position="277"/>
    </location>
</feature>
<keyword evidence="3" id="KW-0963">Cytoplasm</keyword>
<dbReference type="GO" id="GO:0051315">
    <property type="term" value="P:attachment of mitotic spindle microtubules to kinetochore"/>
    <property type="evidence" value="ECO:0007669"/>
    <property type="project" value="EnsemblMetazoa"/>
</dbReference>
<dbReference type="GO" id="GO:0051257">
    <property type="term" value="P:meiotic spindle midzone assembly"/>
    <property type="evidence" value="ECO:0007669"/>
    <property type="project" value="EnsemblMetazoa"/>
</dbReference>
<dbReference type="GO" id="GO:0035050">
    <property type="term" value="P:embryonic heart tube development"/>
    <property type="evidence" value="ECO:0007669"/>
    <property type="project" value="EnsemblMetazoa"/>
</dbReference>
<dbReference type="KEGG" id="dan:6492926"/>
<evidence type="ECO:0000256" key="11">
    <source>
        <dbReference type="ARBA" id="ARBA00048347"/>
    </source>
</evidence>
<dbReference type="GO" id="GO:0000940">
    <property type="term" value="C:outer kinetochore"/>
    <property type="evidence" value="ECO:0007669"/>
    <property type="project" value="EnsemblMetazoa"/>
</dbReference>
<dbReference type="GO" id="GO:0030496">
    <property type="term" value="C:midbody"/>
    <property type="evidence" value="ECO:0007669"/>
    <property type="project" value="EnsemblMetazoa"/>
</dbReference>
<organism evidence="14 15">
    <name type="scientific">Drosophila ananassae</name>
    <name type="common">Fruit fly</name>
    <dbReference type="NCBI Taxonomy" id="7217"/>
    <lineage>
        <taxon>Eukaryota</taxon>
        <taxon>Metazoa</taxon>
        <taxon>Ecdysozoa</taxon>
        <taxon>Arthropoda</taxon>
        <taxon>Hexapoda</taxon>
        <taxon>Insecta</taxon>
        <taxon>Pterygota</taxon>
        <taxon>Neoptera</taxon>
        <taxon>Endopterygota</taxon>
        <taxon>Diptera</taxon>
        <taxon>Brachycera</taxon>
        <taxon>Muscomorpha</taxon>
        <taxon>Ephydroidea</taxon>
        <taxon>Drosophilidae</taxon>
        <taxon>Drosophila</taxon>
        <taxon>Sophophora</taxon>
    </lineage>
</organism>
<name>B3M4S1_DROAN</name>
<dbReference type="FunCoup" id="B3M4S1">
    <property type="interactions" value="533"/>
</dbReference>
<protein>
    <recommendedName>
        <fullName evidence="2">polo kinase</fullName>
        <ecNumber evidence="2">2.7.11.21</ecNumber>
    </recommendedName>
</protein>
<dbReference type="PhylomeDB" id="B3M4S1"/>
<dbReference type="PROSITE" id="PS50011">
    <property type="entry name" value="PROTEIN_KINASE_DOM"/>
    <property type="match status" value="1"/>
</dbReference>
<keyword evidence="4" id="KW-0723">Serine/threonine-protein kinase</keyword>
<dbReference type="PROSITE" id="PS00108">
    <property type="entry name" value="PROTEIN_KINASE_ST"/>
    <property type="match status" value="1"/>
</dbReference>
<evidence type="ECO:0000256" key="5">
    <source>
        <dbReference type="ARBA" id="ARBA00022679"/>
    </source>
</evidence>
<keyword evidence="7" id="KW-0547">Nucleotide-binding</keyword>
<dbReference type="SUPFAM" id="SSF56112">
    <property type="entry name" value="Protein kinase-like (PK-like)"/>
    <property type="match status" value="1"/>
</dbReference>
<dbReference type="GO" id="GO:0007526">
    <property type="term" value="P:larval somatic muscle development"/>
    <property type="evidence" value="ECO:0007669"/>
    <property type="project" value="EnsemblMetazoa"/>
</dbReference>
<dbReference type="AlphaFoldDB" id="B3M4S1"/>
<comment type="catalytic activity">
    <reaction evidence="10">
        <text>L-threonyl-[protein] + ATP = O-phospho-L-threonyl-[protein] + ADP + H(+)</text>
        <dbReference type="Rhea" id="RHEA:46608"/>
        <dbReference type="Rhea" id="RHEA-COMP:11060"/>
        <dbReference type="Rhea" id="RHEA-COMP:11605"/>
        <dbReference type="ChEBI" id="CHEBI:15378"/>
        <dbReference type="ChEBI" id="CHEBI:30013"/>
        <dbReference type="ChEBI" id="CHEBI:30616"/>
        <dbReference type="ChEBI" id="CHEBI:61977"/>
        <dbReference type="ChEBI" id="CHEBI:456216"/>
        <dbReference type="EC" id="2.7.11.21"/>
    </reaction>
</comment>
<evidence type="ECO:0000256" key="4">
    <source>
        <dbReference type="ARBA" id="ARBA00022527"/>
    </source>
</evidence>
<evidence type="ECO:0000256" key="9">
    <source>
        <dbReference type="ARBA" id="ARBA00022840"/>
    </source>
</evidence>
<dbReference type="PANTHER" id="PTHR24345">
    <property type="entry name" value="SERINE/THREONINE-PROTEIN KINASE PLK"/>
    <property type="match status" value="1"/>
</dbReference>
<dbReference type="CDD" id="cd13118">
    <property type="entry name" value="POLO_box_1"/>
    <property type="match status" value="1"/>
</dbReference>
<dbReference type="GO" id="GO:0004674">
    <property type="term" value="F:protein serine/threonine kinase activity"/>
    <property type="evidence" value="ECO:0007669"/>
    <property type="project" value="UniProtKB-KW"/>
</dbReference>
<reference evidence="14 15" key="1">
    <citation type="journal article" date="2007" name="Nature">
        <title>Evolution of genes and genomes on the Drosophila phylogeny.</title>
        <authorList>
            <consortium name="Drosophila 12 Genomes Consortium"/>
            <person name="Clark A.G."/>
            <person name="Eisen M.B."/>
            <person name="Smith D.R."/>
            <person name="Bergman C.M."/>
            <person name="Oliver B."/>
            <person name="Markow T.A."/>
            <person name="Kaufman T.C."/>
            <person name="Kellis M."/>
            <person name="Gelbart W."/>
            <person name="Iyer V.N."/>
            <person name="Pollard D.A."/>
            <person name="Sackton T.B."/>
            <person name="Larracuente A.M."/>
            <person name="Singh N.D."/>
            <person name="Abad J.P."/>
            <person name="Abt D.N."/>
            <person name="Adryan B."/>
            <person name="Aguade M."/>
            <person name="Akashi H."/>
            <person name="Anderson W.W."/>
            <person name="Aquadro C.F."/>
            <person name="Ardell D.H."/>
            <person name="Arguello R."/>
            <person name="Artieri C.G."/>
            <person name="Barbash D.A."/>
            <person name="Barker D."/>
            <person name="Barsanti P."/>
            <person name="Batterham P."/>
            <person name="Batzoglou S."/>
            <person name="Begun D."/>
            <person name="Bhutkar A."/>
            <person name="Blanco E."/>
            <person name="Bosak S.A."/>
            <person name="Bradley R.K."/>
            <person name="Brand A.D."/>
            <person name="Brent M.R."/>
            <person name="Brooks A.N."/>
            <person name="Brown R.H."/>
            <person name="Butlin R.K."/>
            <person name="Caggese C."/>
            <person name="Calvi B.R."/>
            <person name="Bernardo de Carvalho A."/>
            <person name="Caspi A."/>
            <person name="Castrezana S."/>
            <person name="Celniker S.E."/>
            <person name="Chang J.L."/>
            <person name="Chapple C."/>
            <person name="Chatterji S."/>
            <person name="Chinwalla A."/>
            <person name="Civetta A."/>
            <person name="Clifton S.W."/>
            <person name="Comeron J.M."/>
            <person name="Costello J.C."/>
            <person name="Coyne J.A."/>
            <person name="Daub J."/>
            <person name="David R.G."/>
            <person name="Delcher A.L."/>
            <person name="Delehaunty K."/>
            <person name="Do C.B."/>
            <person name="Ebling H."/>
            <person name="Edwards K."/>
            <person name="Eickbush T."/>
            <person name="Evans J.D."/>
            <person name="Filipski A."/>
            <person name="Findeiss S."/>
            <person name="Freyhult E."/>
            <person name="Fulton L."/>
            <person name="Fulton R."/>
            <person name="Garcia A.C."/>
            <person name="Gardiner A."/>
            <person name="Garfield D.A."/>
            <person name="Garvin B.E."/>
            <person name="Gibson G."/>
            <person name="Gilbert D."/>
            <person name="Gnerre S."/>
            <person name="Godfrey J."/>
            <person name="Good R."/>
            <person name="Gotea V."/>
            <person name="Gravely B."/>
            <person name="Greenberg A.J."/>
            <person name="Griffiths-Jones S."/>
            <person name="Gross S."/>
            <person name="Guigo R."/>
            <person name="Gustafson E.A."/>
            <person name="Haerty W."/>
            <person name="Hahn M.W."/>
            <person name="Halligan D.L."/>
            <person name="Halpern A.L."/>
            <person name="Halter G.M."/>
            <person name="Han M.V."/>
            <person name="Heger A."/>
            <person name="Hillier L."/>
            <person name="Hinrichs A.S."/>
            <person name="Holmes I."/>
            <person name="Hoskins R.A."/>
            <person name="Hubisz M.J."/>
            <person name="Hultmark D."/>
            <person name="Huntley M.A."/>
            <person name="Jaffe D.B."/>
            <person name="Jagadeeshan S."/>
            <person name="Jeck W.R."/>
            <person name="Johnson J."/>
            <person name="Jones C.D."/>
            <person name="Jordan W.C."/>
            <person name="Karpen G.H."/>
            <person name="Kataoka E."/>
            <person name="Keightley P.D."/>
            <person name="Kheradpour P."/>
            <person name="Kirkness E.F."/>
            <person name="Koerich L.B."/>
            <person name="Kristiansen K."/>
            <person name="Kudrna D."/>
            <person name="Kulathinal R.J."/>
            <person name="Kumar S."/>
            <person name="Kwok R."/>
            <person name="Lander E."/>
            <person name="Langley C.H."/>
            <person name="Lapoint R."/>
            <person name="Lazzaro B.P."/>
            <person name="Lee S.J."/>
            <person name="Levesque L."/>
            <person name="Li R."/>
            <person name="Lin C.F."/>
            <person name="Lin M.F."/>
            <person name="Lindblad-Toh K."/>
            <person name="Llopart A."/>
            <person name="Long M."/>
            <person name="Low L."/>
            <person name="Lozovsky E."/>
            <person name="Lu J."/>
            <person name="Luo M."/>
            <person name="Machado C.A."/>
            <person name="Makalowski W."/>
            <person name="Marzo M."/>
            <person name="Matsuda M."/>
            <person name="Matzkin L."/>
            <person name="McAllister B."/>
            <person name="McBride C.S."/>
            <person name="McKernan B."/>
            <person name="McKernan K."/>
            <person name="Mendez-Lago M."/>
            <person name="Minx P."/>
            <person name="Mollenhauer M.U."/>
            <person name="Montooth K."/>
            <person name="Mount S.M."/>
            <person name="Mu X."/>
            <person name="Myers E."/>
            <person name="Negre B."/>
            <person name="Newfeld S."/>
            <person name="Nielsen R."/>
            <person name="Noor M.A."/>
            <person name="O'Grady P."/>
            <person name="Pachter L."/>
            <person name="Papaceit M."/>
            <person name="Parisi M.J."/>
            <person name="Parisi M."/>
            <person name="Parts L."/>
            <person name="Pedersen J.S."/>
            <person name="Pesole G."/>
            <person name="Phillippy A.M."/>
            <person name="Ponting C.P."/>
            <person name="Pop M."/>
            <person name="Porcelli D."/>
            <person name="Powell J.R."/>
            <person name="Prohaska S."/>
            <person name="Pruitt K."/>
            <person name="Puig M."/>
            <person name="Quesneville H."/>
            <person name="Ram K.R."/>
            <person name="Rand D."/>
            <person name="Rasmussen M.D."/>
            <person name="Reed L.K."/>
            <person name="Reenan R."/>
            <person name="Reily A."/>
            <person name="Remington K.A."/>
            <person name="Rieger T.T."/>
            <person name="Ritchie M.G."/>
            <person name="Robin C."/>
            <person name="Rogers Y.H."/>
            <person name="Rohde C."/>
            <person name="Rozas J."/>
            <person name="Rubenfield M.J."/>
            <person name="Ruiz A."/>
            <person name="Russo S."/>
            <person name="Salzberg S.L."/>
            <person name="Sanchez-Gracia A."/>
            <person name="Saranga D.J."/>
            <person name="Sato H."/>
            <person name="Schaeffer S.W."/>
            <person name="Schatz M.C."/>
            <person name="Schlenke T."/>
            <person name="Schwartz R."/>
            <person name="Segarra C."/>
            <person name="Singh R.S."/>
            <person name="Sirot L."/>
            <person name="Sirota M."/>
            <person name="Sisneros N.B."/>
            <person name="Smith C.D."/>
            <person name="Smith T.F."/>
            <person name="Spieth J."/>
            <person name="Stage D.E."/>
            <person name="Stark A."/>
            <person name="Stephan W."/>
            <person name="Strausberg R.L."/>
            <person name="Strempel S."/>
            <person name="Sturgill D."/>
            <person name="Sutton G."/>
            <person name="Sutton G.G."/>
            <person name="Tao W."/>
            <person name="Teichmann S."/>
            <person name="Tobari Y.N."/>
            <person name="Tomimura Y."/>
            <person name="Tsolas J.M."/>
            <person name="Valente V.L."/>
            <person name="Venter E."/>
            <person name="Venter J.C."/>
            <person name="Vicario S."/>
            <person name="Vieira F.G."/>
            <person name="Vilella A.J."/>
            <person name="Villasante A."/>
            <person name="Walenz B."/>
            <person name="Wang J."/>
            <person name="Wasserman M."/>
            <person name="Watts T."/>
            <person name="Wilson D."/>
            <person name="Wilson R.K."/>
            <person name="Wing R.A."/>
            <person name="Wolfner M.F."/>
            <person name="Wong A."/>
            <person name="Wong G.K."/>
            <person name="Wu C.I."/>
            <person name="Wu G."/>
            <person name="Yamamoto D."/>
            <person name="Yang H.P."/>
            <person name="Yang S.P."/>
            <person name="Yorke J.A."/>
            <person name="Yoshida K."/>
            <person name="Zdobnov E."/>
            <person name="Zhang P."/>
            <person name="Zhang Y."/>
            <person name="Zimin A.V."/>
            <person name="Baldwin J."/>
            <person name="Abdouelleil A."/>
            <person name="Abdulkadir J."/>
            <person name="Abebe A."/>
            <person name="Abera B."/>
            <person name="Abreu J."/>
            <person name="Acer S.C."/>
            <person name="Aftuck L."/>
            <person name="Alexander A."/>
            <person name="An P."/>
            <person name="Anderson E."/>
            <person name="Anderson S."/>
            <person name="Arachi H."/>
            <person name="Azer M."/>
            <person name="Bachantsang P."/>
            <person name="Barry A."/>
            <person name="Bayul T."/>
            <person name="Berlin A."/>
            <person name="Bessette D."/>
            <person name="Bloom T."/>
            <person name="Blye J."/>
            <person name="Boguslavskiy L."/>
            <person name="Bonnet C."/>
            <person name="Boukhgalter B."/>
            <person name="Bourzgui I."/>
            <person name="Brown A."/>
            <person name="Cahill P."/>
            <person name="Channer S."/>
            <person name="Cheshatsang Y."/>
            <person name="Chuda L."/>
            <person name="Citroen M."/>
            <person name="Collymore A."/>
            <person name="Cooke P."/>
            <person name="Costello M."/>
            <person name="D'Aco K."/>
            <person name="Daza R."/>
            <person name="De Haan G."/>
            <person name="DeGray S."/>
            <person name="DeMaso C."/>
            <person name="Dhargay N."/>
            <person name="Dooley K."/>
            <person name="Dooley E."/>
            <person name="Doricent M."/>
            <person name="Dorje P."/>
            <person name="Dorjee K."/>
            <person name="Dupes A."/>
            <person name="Elong R."/>
            <person name="Falk J."/>
            <person name="Farina A."/>
            <person name="Faro S."/>
            <person name="Ferguson D."/>
            <person name="Fisher S."/>
            <person name="Foley C.D."/>
            <person name="Franke A."/>
            <person name="Friedrich D."/>
            <person name="Gadbois L."/>
            <person name="Gearin G."/>
            <person name="Gearin C.R."/>
            <person name="Giannoukos G."/>
            <person name="Goode T."/>
            <person name="Graham J."/>
            <person name="Grandbois E."/>
            <person name="Grewal S."/>
            <person name="Gyaltsen K."/>
            <person name="Hafez N."/>
            <person name="Hagos B."/>
            <person name="Hall J."/>
            <person name="Henson C."/>
            <person name="Hollinger A."/>
            <person name="Honan T."/>
            <person name="Huard M.D."/>
            <person name="Hughes L."/>
            <person name="Hurhula B."/>
            <person name="Husby M.E."/>
            <person name="Kamat A."/>
            <person name="Kanga B."/>
            <person name="Kashin S."/>
            <person name="Khazanovich D."/>
            <person name="Kisner P."/>
            <person name="Lance K."/>
            <person name="Lara M."/>
            <person name="Lee W."/>
            <person name="Lennon N."/>
            <person name="Letendre F."/>
            <person name="LeVine R."/>
            <person name="Lipovsky A."/>
            <person name="Liu X."/>
            <person name="Liu J."/>
            <person name="Liu S."/>
            <person name="Lokyitsang T."/>
            <person name="Lokyitsang Y."/>
            <person name="Lubonja R."/>
            <person name="Lui A."/>
            <person name="MacDonald P."/>
            <person name="Magnisalis V."/>
            <person name="Maru K."/>
            <person name="Matthews C."/>
            <person name="McCusker W."/>
            <person name="McDonough S."/>
            <person name="Mehta T."/>
            <person name="Meldrim J."/>
            <person name="Meneus L."/>
            <person name="Mihai O."/>
            <person name="Mihalev A."/>
            <person name="Mihova T."/>
            <person name="Mittelman R."/>
            <person name="Mlenga V."/>
            <person name="Montmayeur A."/>
            <person name="Mulrain L."/>
            <person name="Navidi A."/>
            <person name="Naylor J."/>
            <person name="Negash T."/>
            <person name="Nguyen T."/>
            <person name="Nguyen N."/>
            <person name="Nicol R."/>
            <person name="Norbu C."/>
            <person name="Norbu N."/>
            <person name="Novod N."/>
            <person name="O'Neill B."/>
            <person name="Osman S."/>
            <person name="Markiewicz E."/>
            <person name="Oyono O.L."/>
            <person name="Patti C."/>
            <person name="Phunkhang P."/>
            <person name="Pierre F."/>
            <person name="Priest M."/>
            <person name="Raghuraman S."/>
            <person name="Rege F."/>
            <person name="Reyes R."/>
            <person name="Rise C."/>
            <person name="Rogov P."/>
            <person name="Ross K."/>
            <person name="Ryan E."/>
            <person name="Settipalli S."/>
            <person name="Shea T."/>
            <person name="Sherpa N."/>
            <person name="Shi L."/>
            <person name="Shih D."/>
            <person name="Sparrow T."/>
            <person name="Spaulding J."/>
            <person name="Stalker J."/>
            <person name="Stange-Thomann N."/>
            <person name="Stavropoulos S."/>
            <person name="Stone C."/>
            <person name="Strader C."/>
            <person name="Tesfaye S."/>
            <person name="Thomson T."/>
            <person name="Thoulutsang Y."/>
            <person name="Thoulutsang D."/>
            <person name="Topham K."/>
            <person name="Topping I."/>
            <person name="Tsamla T."/>
            <person name="Vassiliev H."/>
            <person name="Vo A."/>
            <person name="Wangchuk T."/>
            <person name="Wangdi T."/>
            <person name="Weiand M."/>
            <person name="Wilkinson J."/>
            <person name="Wilson A."/>
            <person name="Yadav S."/>
            <person name="Young G."/>
            <person name="Yu Q."/>
            <person name="Zembek L."/>
            <person name="Zhong D."/>
            <person name="Zimmer A."/>
            <person name="Zwirko Z."/>
            <person name="Jaffe D.B."/>
            <person name="Alvarez P."/>
            <person name="Brockman W."/>
            <person name="Butler J."/>
            <person name="Chin C."/>
            <person name="Gnerre S."/>
            <person name="Grabherr M."/>
            <person name="Kleber M."/>
            <person name="Mauceli E."/>
            <person name="MacCallum I."/>
        </authorList>
    </citation>
    <scope>NUCLEOTIDE SEQUENCE [LARGE SCALE GENOMIC DNA]</scope>
    <source>
        <strain evidence="15">Tucson 14024-0371.13</strain>
    </source>
</reference>
<gene>
    <name evidence="14" type="primary">Dana\GF10050</name>
    <name evidence="14" type="synonym">dana_GLEANR_10006</name>
    <name evidence="14" type="ORF">GF10050</name>
</gene>
<dbReference type="GO" id="GO:0030954">
    <property type="term" value="P:astral microtubule nucleation"/>
    <property type="evidence" value="ECO:0007669"/>
    <property type="project" value="EnsemblMetazoa"/>
</dbReference>
<dbReference type="FunFam" id="3.30.200.20:FF:000583">
    <property type="entry name" value="Polo"/>
    <property type="match status" value="1"/>
</dbReference>
<dbReference type="GO" id="GO:0030726">
    <property type="term" value="P:male germline ring canal formation"/>
    <property type="evidence" value="ECO:0007669"/>
    <property type="project" value="EnsemblMetazoa"/>
</dbReference>
<dbReference type="GO" id="GO:0005814">
    <property type="term" value="C:centriole"/>
    <property type="evidence" value="ECO:0007669"/>
    <property type="project" value="EnsemblMetazoa"/>
</dbReference>